<accession>A0AAD8V0L8</accession>
<evidence type="ECO:0000259" key="5">
    <source>
        <dbReference type="PROSITE" id="PS51635"/>
    </source>
</evidence>
<dbReference type="GO" id="GO:0016740">
    <property type="term" value="F:transferase activity"/>
    <property type="evidence" value="ECO:0007669"/>
    <property type="project" value="UniProtKB-KW"/>
</dbReference>
<dbReference type="GO" id="GO:0047499">
    <property type="term" value="F:calcium-independent phospholipase A2 activity"/>
    <property type="evidence" value="ECO:0007669"/>
    <property type="project" value="TreeGrafter"/>
</dbReference>
<reference evidence="6" key="1">
    <citation type="submission" date="2021-06" db="EMBL/GenBank/DDBJ databases">
        <title>Comparative genomics, transcriptomics and evolutionary studies reveal genomic signatures of adaptation to plant cell wall in hemibiotrophic fungi.</title>
        <authorList>
            <consortium name="DOE Joint Genome Institute"/>
            <person name="Baroncelli R."/>
            <person name="Diaz J.F."/>
            <person name="Benocci T."/>
            <person name="Peng M."/>
            <person name="Battaglia E."/>
            <person name="Haridas S."/>
            <person name="Andreopoulos W."/>
            <person name="Labutti K."/>
            <person name="Pangilinan J."/>
            <person name="Floch G.L."/>
            <person name="Makela M.R."/>
            <person name="Henrissat B."/>
            <person name="Grigoriev I.V."/>
            <person name="Crouch J.A."/>
            <person name="De Vries R.P."/>
            <person name="Sukno S.A."/>
            <person name="Thon M.R."/>
        </authorList>
    </citation>
    <scope>NUCLEOTIDE SEQUENCE</scope>
    <source>
        <strain evidence="6">CBS 125086</strain>
    </source>
</reference>
<feature type="short sequence motif" description="GXGXXG" evidence="4">
    <location>
        <begin position="256"/>
        <end position="261"/>
    </location>
</feature>
<dbReference type="EMBL" id="JAHLJV010000092">
    <property type="protein sequence ID" value="KAK1573420.1"/>
    <property type="molecule type" value="Genomic_DNA"/>
</dbReference>
<name>A0AAD8V0L8_9PEZI</name>
<dbReference type="InterPro" id="IPR002641">
    <property type="entry name" value="PNPLA_dom"/>
</dbReference>
<feature type="short sequence motif" description="GXSXG" evidence="4">
    <location>
        <begin position="292"/>
        <end position="296"/>
    </location>
</feature>
<feature type="domain" description="PNPLA" evidence="5">
    <location>
        <begin position="252"/>
        <end position="502"/>
    </location>
</feature>
<protein>
    <submittedName>
        <fullName evidence="6">Acyl transferase/acyl hydrolase/lysophospholipase</fullName>
    </submittedName>
</protein>
<evidence type="ECO:0000256" key="2">
    <source>
        <dbReference type="ARBA" id="ARBA00022963"/>
    </source>
</evidence>
<evidence type="ECO:0000256" key="4">
    <source>
        <dbReference type="PROSITE-ProRule" id="PRU01161"/>
    </source>
</evidence>
<dbReference type="Pfam" id="PF01734">
    <property type="entry name" value="Patatin"/>
    <property type="match status" value="1"/>
</dbReference>
<dbReference type="GO" id="GO:0019369">
    <property type="term" value="P:arachidonate metabolic process"/>
    <property type="evidence" value="ECO:0007669"/>
    <property type="project" value="TreeGrafter"/>
</dbReference>
<dbReference type="AlphaFoldDB" id="A0AAD8V0L8"/>
<dbReference type="GO" id="GO:0016042">
    <property type="term" value="P:lipid catabolic process"/>
    <property type="evidence" value="ECO:0007669"/>
    <property type="project" value="UniProtKB-UniRule"/>
</dbReference>
<evidence type="ECO:0000256" key="1">
    <source>
        <dbReference type="ARBA" id="ARBA00022801"/>
    </source>
</evidence>
<dbReference type="GO" id="GO:0016020">
    <property type="term" value="C:membrane"/>
    <property type="evidence" value="ECO:0007669"/>
    <property type="project" value="TreeGrafter"/>
</dbReference>
<feature type="active site" description="Proton acceptor" evidence="4">
    <location>
        <position position="489"/>
    </location>
</feature>
<keyword evidence="1 4" id="KW-0378">Hydrolase</keyword>
<evidence type="ECO:0000313" key="6">
    <source>
        <dbReference type="EMBL" id="KAK1573420.1"/>
    </source>
</evidence>
<organism evidence="6 7">
    <name type="scientific">Colletotrichum navitas</name>
    <dbReference type="NCBI Taxonomy" id="681940"/>
    <lineage>
        <taxon>Eukaryota</taxon>
        <taxon>Fungi</taxon>
        <taxon>Dikarya</taxon>
        <taxon>Ascomycota</taxon>
        <taxon>Pezizomycotina</taxon>
        <taxon>Sordariomycetes</taxon>
        <taxon>Hypocreomycetidae</taxon>
        <taxon>Glomerellales</taxon>
        <taxon>Glomerellaceae</taxon>
        <taxon>Colletotrichum</taxon>
        <taxon>Colletotrichum graminicola species complex</taxon>
    </lineage>
</organism>
<keyword evidence="2 4" id="KW-0442">Lipid degradation</keyword>
<keyword evidence="6" id="KW-0808">Transferase</keyword>
<dbReference type="PROSITE" id="PS51635">
    <property type="entry name" value="PNPLA"/>
    <property type="match status" value="1"/>
</dbReference>
<dbReference type="InterPro" id="IPR016035">
    <property type="entry name" value="Acyl_Trfase/lysoPLipase"/>
</dbReference>
<dbReference type="CDD" id="cd07216">
    <property type="entry name" value="Pat17_PNPLA8_PNPLA9_like3"/>
    <property type="match status" value="1"/>
</dbReference>
<dbReference type="GO" id="GO:0046486">
    <property type="term" value="P:glycerolipid metabolic process"/>
    <property type="evidence" value="ECO:0007669"/>
    <property type="project" value="UniProtKB-ARBA"/>
</dbReference>
<proteinExistence type="predicted"/>
<keyword evidence="3 4" id="KW-0443">Lipid metabolism</keyword>
<dbReference type="SUPFAM" id="SSF52151">
    <property type="entry name" value="FabD/lysophospholipase-like"/>
    <property type="match status" value="1"/>
</dbReference>
<dbReference type="Gene3D" id="3.40.1090.10">
    <property type="entry name" value="Cytosolic phospholipase A2 catalytic domain"/>
    <property type="match status" value="1"/>
</dbReference>
<gene>
    <name evidence="6" type="ORF">LY79DRAFT_568490</name>
</gene>
<dbReference type="PANTHER" id="PTHR24185:SF1">
    <property type="entry name" value="CALCIUM-INDEPENDENT PHOSPHOLIPASE A2-GAMMA"/>
    <property type="match status" value="1"/>
</dbReference>
<keyword evidence="7" id="KW-1185">Reference proteome</keyword>
<comment type="caution">
    <text evidence="6">The sequence shown here is derived from an EMBL/GenBank/DDBJ whole genome shotgun (WGS) entry which is preliminary data.</text>
</comment>
<evidence type="ECO:0000256" key="3">
    <source>
        <dbReference type="ARBA" id="ARBA00023098"/>
    </source>
</evidence>
<dbReference type="Proteomes" id="UP001230504">
    <property type="component" value="Unassembled WGS sequence"/>
</dbReference>
<dbReference type="PANTHER" id="PTHR24185">
    <property type="entry name" value="CALCIUM-INDEPENDENT PHOSPHOLIPASE A2-GAMMA"/>
    <property type="match status" value="1"/>
</dbReference>
<feature type="active site" description="Nucleophile" evidence="4">
    <location>
        <position position="294"/>
    </location>
</feature>
<dbReference type="RefSeq" id="XP_060409042.1">
    <property type="nucleotide sequence ID" value="XM_060558971.1"/>
</dbReference>
<evidence type="ECO:0000313" key="7">
    <source>
        <dbReference type="Proteomes" id="UP001230504"/>
    </source>
</evidence>
<sequence>MSIFLMSKQLPPLPGNAAGAPNGKYVKYSPSEKSLEAFSSDVVYNVWFRTKPLDEETINRMKSIQLTTESSGQGFCSDPDAGLWTWFEIAIMPHWSETPRIENGIVLTWKSHENSYEDVVTEKAGKIFNSSNRDDDAIFRFLKPGDTLAVRLCARFPQWTLYAKRALLVVELGDEETKPKTDLEQTVSTLGQAVSQVKIAQEAMKDINKLIFPHIKEGHLPSLPDTVFRADVVMEHNKAGSPPQGLRPLCVLALDGGGVRGLETLLVLQSIMKKAFPEGNVKPCQVFDMIGGTSTGGLIAIMLGRLEMDIDACINEYKGLMKTVFPPRFDASAMGKWIDVIPAPNLVKWGVKSLFTPINKVVHTAADAYYGASQLLTGAKWDDGKLEMVIKELIGKRLPWSENAADITLLDSKRTDGCKVFVTAVDVVGGNNQPPMILRSYQNPRQMSQIPNIKIWEAARATSAAPFYFKPLKVKVEDQGKEHEYEFVDGGLQANNPLGCLWNEVLTTYGIQRQTACFLSLGTGVPPSQTLPSLNFDIRHPLKQLKFINGLAGIACNTEFVNTLFQSLINAFAPNSGYRKYWRFNPGDGLGPETKKEAAIAMDDATKENEMTEAAVKYISSTKGAEMVAECAAALSSVGGPW</sequence>
<feature type="short sequence motif" description="DGA/G" evidence="4">
    <location>
        <begin position="489"/>
        <end position="491"/>
    </location>
</feature>
<dbReference type="GeneID" id="85443211"/>